<reference evidence="4 5" key="1">
    <citation type="submission" date="2023-08" db="EMBL/GenBank/DDBJ databases">
        <title>Black Yeasts Isolated from many extreme environments.</title>
        <authorList>
            <person name="Coleine C."/>
            <person name="Stajich J.E."/>
            <person name="Selbmann L."/>
        </authorList>
    </citation>
    <scope>NUCLEOTIDE SEQUENCE [LARGE SCALE GENOMIC DNA]</scope>
    <source>
        <strain evidence="4 5">CCFEE 5935</strain>
    </source>
</reference>
<dbReference type="Proteomes" id="UP001337655">
    <property type="component" value="Unassembled WGS sequence"/>
</dbReference>
<keyword evidence="2" id="KW-0521">NADP</keyword>
<dbReference type="GeneID" id="89928092"/>
<dbReference type="PRINTS" id="PR00081">
    <property type="entry name" value="GDHRDH"/>
</dbReference>
<gene>
    <name evidence="4" type="ORF">LTR77_006752</name>
</gene>
<dbReference type="InterPro" id="IPR002347">
    <property type="entry name" value="SDR_fam"/>
</dbReference>
<evidence type="ECO:0000313" key="4">
    <source>
        <dbReference type="EMBL" id="KAK5168184.1"/>
    </source>
</evidence>
<keyword evidence="3" id="KW-0560">Oxidoreductase</keyword>
<comment type="caution">
    <text evidence="4">The sequence shown here is derived from an EMBL/GenBank/DDBJ whole genome shotgun (WGS) entry which is preliminary data.</text>
</comment>
<dbReference type="PANTHER" id="PTHR43008">
    <property type="entry name" value="BENZIL REDUCTASE"/>
    <property type="match status" value="1"/>
</dbReference>
<dbReference type="PRINTS" id="PR00080">
    <property type="entry name" value="SDRFAMILY"/>
</dbReference>
<evidence type="ECO:0000313" key="5">
    <source>
        <dbReference type="Proteomes" id="UP001337655"/>
    </source>
</evidence>
<dbReference type="AlphaFoldDB" id="A0AAV9P637"/>
<dbReference type="EMBL" id="JAVRRT010000010">
    <property type="protein sequence ID" value="KAK5168184.1"/>
    <property type="molecule type" value="Genomic_DNA"/>
</dbReference>
<comment type="similarity">
    <text evidence="1">Belongs to the short-chain dehydrogenases/reductases (SDR) family.</text>
</comment>
<dbReference type="Pfam" id="PF13561">
    <property type="entry name" value="adh_short_C2"/>
    <property type="match status" value="1"/>
</dbReference>
<dbReference type="InterPro" id="IPR036291">
    <property type="entry name" value="NAD(P)-bd_dom_sf"/>
</dbReference>
<evidence type="ECO:0000256" key="3">
    <source>
        <dbReference type="ARBA" id="ARBA00023002"/>
    </source>
</evidence>
<name>A0AAV9P637_9PEZI</name>
<evidence type="ECO:0000256" key="1">
    <source>
        <dbReference type="ARBA" id="ARBA00006484"/>
    </source>
</evidence>
<dbReference type="GO" id="GO:0050664">
    <property type="term" value="F:oxidoreductase activity, acting on NAD(P)H, oxygen as acceptor"/>
    <property type="evidence" value="ECO:0007669"/>
    <property type="project" value="TreeGrafter"/>
</dbReference>
<dbReference type="PROSITE" id="PS00061">
    <property type="entry name" value="ADH_SHORT"/>
    <property type="match status" value="1"/>
</dbReference>
<proteinExistence type="inferred from homology"/>
<dbReference type="RefSeq" id="XP_064657794.1">
    <property type="nucleotide sequence ID" value="XM_064803993.1"/>
</dbReference>
<dbReference type="GO" id="GO:0016616">
    <property type="term" value="F:oxidoreductase activity, acting on the CH-OH group of donors, NAD or NADP as acceptor"/>
    <property type="evidence" value="ECO:0007669"/>
    <property type="project" value="UniProtKB-ARBA"/>
</dbReference>
<dbReference type="Gene3D" id="3.40.50.720">
    <property type="entry name" value="NAD(P)-binding Rossmann-like Domain"/>
    <property type="match status" value="1"/>
</dbReference>
<evidence type="ECO:0000256" key="2">
    <source>
        <dbReference type="ARBA" id="ARBA00022857"/>
    </source>
</evidence>
<organism evidence="4 5">
    <name type="scientific">Saxophila tyrrhenica</name>
    <dbReference type="NCBI Taxonomy" id="1690608"/>
    <lineage>
        <taxon>Eukaryota</taxon>
        <taxon>Fungi</taxon>
        <taxon>Dikarya</taxon>
        <taxon>Ascomycota</taxon>
        <taxon>Pezizomycotina</taxon>
        <taxon>Dothideomycetes</taxon>
        <taxon>Dothideomycetidae</taxon>
        <taxon>Mycosphaerellales</taxon>
        <taxon>Extremaceae</taxon>
        <taxon>Saxophila</taxon>
    </lineage>
</organism>
<accession>A0AAV9P637</accession>
<protein>
    <submittedName>
        <fullName evidence="4">Uncharacterized protein</fullName>
    </submittedName>
</protein>
<keyword evidence="5" id="KW-1185">Reference proteome</keyword>
<sequence length="228" mass="24482">MDVAEPSEDINALAQRHGIRVKYYKTDVASEESIASSFERAKQDFGRIDNCITAAGIALEGDFLSHDWDRSRKVLDINVLGSFFCAQHAASCTRQQNSPGSIVMIASVASHCALPGQFVSLYGASKAAVKLLGKTLAVELAPYNIRVNTISPGFIETEMSGALAVKKPELFEVFRKSPPLLRIGQRQDLTMAAAYLLSSSASYVTGEDIAVTGGLHAGRIKVSDTVEA</sequence>
<dbReference type="SUPFAM" id="SSF51735">
    <property type="entry name" value="NAD(P)-binding Rossmann-fold domains"/>
    <property type="match status" value="1"/>
</dbReference>
<dbReference type="PANTHER" id="PTHR43008:SF4">
    <property type="entry name" value="CHAIN DEHYDROGENASE, PUTATIVE (AFU_ORTHOLOGUE AFUA_4G08710)-RELATED"/>
    <property type="match status" value="1"/>
</dbReference>
<dbReference type="InterPro" id="IPR020904">
    <property type="entry name" value="Sc_DH/Rdtase_CS"/>
</dbReference>